<gene>
    <name evidence="2" type="ORF">EMPS_04307</name>
</gene>
<feature type="compositionally biased region" description="Polar residues" evidence="1">
    <location>
        <begin position="247"/>
        <end position="261"/>
    </location>
</feature>
<accession>A0A9P3LVP2</accession>
<name>A0A9P3LVP2_9FUNG</name>
<keyword evidence="3" id="KW-1185">Reference proteome</keyword>
<feature type="compositionally biased region" description="Polar residues" evidence="1">
    <location>
        <begin position="216"/>
        <end position="239"/>
    </location>
</feature>
<dbReference type="Proteomes" id="UP000827284">
    <property type="component" value="Unassembled WGS sequence"/>
</dbReference>
<organism evidence="2 3">
    <name type="scientific">Entomortierella parvispora</name>
    <dbReference type="NCBI Taxonomy" id="205924"/>
    <lineage>
        <taxon>Eukaryota</taxon>
        <taxon>Fungi</taxon>
        <taxon>Fungi incertae sedis</taxon>
        <taxon>Mucoromycota</taxon>
        <taxon>Mortierellomycotina</taxon>
        <taxon>Mortierellomycetes</taxon>
        <taxon>Mortierellales</taxon>
        <taxon>Mortierellaceae</taxon>
        <taxon>Entomortierella</taxon>
    </lineage>
</organism>
<feature type="compositionally biased region" description="Basic and acidic residues" evidence="1">
    <location>
        <begin position="424"/>
        <end position="438"/>
    </location>
</feature>
<comment type="caution">
    <text evidence="2">The sequence shown here is derived from an EMBL/GenBank/DDBJ whole genome shotgun (WGS) entry which is preliminary data.</text>
</comment>
<proteinExistence type="predicted"/>
<evidence type="ECO:0000313" key="2">
    <source>
        <dbReference type="EMBL" id="GJJ71950.1"/>
    </source>
</evidence>
<feature type="compositionally biased region" description="Polar residues" evidence="1">
    <location>
        <begin position="170"/>
        <end position="182"/>
    </location>
</feature>
<feature type="region of interest" description="Disordered" evidence="1">
    <location>
        <begin position="424"/>
        <end position="448"/>
    </location>
</feature>
<feature type="region of interest" description="Disordered" evidence="1">
    <location>
        <begin position="215"/>
        <end position="261"/>
    </location>
</feature>
<reference evidence="2" key="2">
    <citation type="journal article" date="2022" name="Microbiol. Resour. Announc.">
        <title>Whole-Genome Sequence of Entomortierella parvispora E1425, a Mucoromycotan Fungus Associated with Burkholderiaceae-Related Endosymbiotic Bacteria.</title>
        <authorList>
            <person name="Herlambang A."/>
            <person name="Guo Y."/>
            <person name="Takashima Y."/>
            <person name="Narisawa K."/>
            <person name="Ohta H."/>
            <person name="Nishizawa T."/>
        </authorList>
    </citation>
    <scope>NUCLEOTIDE SEQUENCE</scope>
    <source>
        <strain evidence="2">E1425</strain>
    </source>
</reference>
<dbReference type="AlphaFoldDB" id="A0A9P3LVP2"/>
<feature type="compositionally biased region" description="Acidic residues" evidence="1">
    <location>
        <begin position="78"/>
        <end position="97"/>
    </location>
</feature>
<feature type="region of interest" description="Disordered" evidence="1">
    <location>
        <begin position="61"/>
        <end position="182"/>
    </location>
</feature>
<protein>
    <submittedName>
        <fullName evidence="2">Uncharacterized protein</fullName>
    </submittedName>
</protein>
<evidence type="ECO:0000256" key="1">
    <source>
        <dbReference type="SAM" id="MobiDB-lite"/>
    </source>
</evidence>
<reference evidence="2" key="1">
    <citation type="submission" date="2021-11" db="EMBL/GenBank/DDBJ databases">
        <authorList>
            <person name="Herlambang A."/>
            <person name="Guo Y."/>
            <person name="Takashima Y."/>
            <person name="Nishizawa T."/>
        </authorList>
    </citation>
    <scope>NUCLEOTIDE SEQUENCE</scope>
    <source>
        <strain evidence="2">E1425</strain>
    </source>
</reference>
<feature type="compositionally biased region" description="Basic and acidic residues" evidence="1">
    <location>
        <begin position="142"/>
        <end position="156"/>
    </location>
</feature>
<dbReference type="EMBL" id="BQFW01000006">
    <property type="protein sequence ID" value="GJJ71950.1"/>
    <property type="molecule type" value="Genomic_DNA"/>
</dbReference>
<feature type="compositionally biased region" description="Basic residues" evidence="1">
    <location>
        <begin position="439"/>
        <end position="448"/>
    </location>
</feature>
<sequence length="448" mass="48806">MKSLISSKESLDSSNTGTAGCAQANTNIRLNTGISFTNSQLFQSTRGSDGASVEFVEVIPDLKATGKQEEPQGSEVDSGGEEDEMESDSQEEFEEVENPSCINPDYLCRPDTLSTARSTRDETSPASPTPEAGIRAQNKESSVVHETPDVHSDSSLHNDSSPLARRSQRMVVSSGSMPNDRVSMTESPAIEAIPFNQLAFNASSRTSIRARAVTPGNINVGTSHRSQGQSGDLASNATQADDWGRPLNTNPGQKGHTRTFTSVCPVENRPIARLVSVPRYISSELGRGRADDSPSNIPRLIAPQPVSSAGNAAFGTTRNRRRRLPAASSIQGNQIVIATAATGPSTSTATSPVRGVTSIPIDQNLAPRLRSLQRWSNRVSMELTSRSHVQEHLADQRLRASDMLYHLGQQLGEISDLSRRLQRQQREIREREDSIRKALERRRGRRQE</sequence>
<evidence type="ECO:0000313" key="3">
    <source>
        <dbReference type="Proteomes" id="UP000827284"/>
    </source>
</evidence>